<dbReference type="UniPathway" id="UPA00053">
    <property type="reaction ID" value="UER00087"/>
</dbReference>
<dbReference type="InterPro" id="IPR006151">
    <property type="entry name" value="Shikm_DH/Glu-tRNA_Rdtase"/>
</dbReference>
<evidence type="ECO:0000256" key="1">
    <source>
        <dbReference type="ARBA" id="ARBA00004871"/>
    </source>
</evidence>
<keyword evidence="5 8" id="KW-0560">Oxidoreductase</keyword>
<evidence type="ECO:0000259" key="10">
    <source>
        <dbReference type="Pfam" id="PF08501"/>
    </source>
</evidence>
<protein>
    <recommendedName>
        <fullName evidence="2 8">Shikimate dehydrogenase (NADP(+))</fullName>
        <shortName evidence="8">SDH</shortName>
        <ecNumber evidence="2 8">1.1.1.25</ecNumber>
    </recommendedName>
</protein>
<dbReference type="Gene3D" id="3.40.50.10860">
    <property type="entry name" value="Leucine Dehydrogenase, chain A, domain 1"/>
    <property type="match status" value="1"/>
</dbReference>
<reference evidence="12" key="1">
    <citation type="submission" date="2017-02" db="EMBL/GenBank/DDBJ databases">
        <title>Delving into the versatile metabolic prowess of the omnipresent phylum Bacteroidetes.</title>
        <authorList>
            <person name="Nobu M.K."/>
            <person name="Mei R."/>
            <person name="Narihiro T."/>
            <person name="Kuroda K."/>
            <person name="Liu W.-T."/>
        </authorList>
    </citation>
    <scope>NUCLEOTIDE SEQUENCE</scope>
    <source>
        <strain evidence="12">ADurb.Bin276</strain>
    </source>
</reference>
<dbReference type="InterPro" id="IPR046346">
    <property type="entry name" value="Aminoacid_DH-like_N_sf"/>
</dbReference>
<dbReference type="Pfam" id="PF08501">
    <property type="entry name" value="Shikimate_dh_N"/>
    <property type="match status" value="1"/>
</dbReference>
<dbReference type="EC" id="1.1.1.25" evidence="2 8"/>
<evidence type="ECO:0000256" key="3">
    <source>
        <dbReference type="ARBA" id="ARBA00022605"/>
    </source>
</evidence>
<dbReference type="NCBIfam" id="TIGR00507">
    <property type="entry name" value="aroE"/>
    <property type="match status" value="1"/>
</dbReference>
<evidence type="ECO:0000256" key="6">
    <source>
        <dbReference type="ARBA" id="ARBA00023141"/>
    </source>
</evidence>
<comment type="caution">
    <text evidence="12">The sequence shown here is derived from an EMBL/GenBank/DDBJ whole genome shotgun (WGS) entry which is preliminary data.</text>
</comment>
<organism evidence="12">
    <name type="scientific">Candidatus Atribacter allofermentans</name>
    <dbReference type="NCBI Taxonomy" id="1852833"/>
    <lineage>
        <taxon>Bacteria</taxon>
        <taxon>Pseudomonadati</taxon>
        <taxon>Atribacterota</taxon>
        <taxon>Atribacteria</taxon>
        <taxon>Atribacterales</taxon>
        <taxon>Atribacteraceae</taxon>
        <taxon>Atribacter</taxon>
    </lineage>
</organism>
<dbReference type="Proteomes" id="UP000485569">
    <property type="component" value="Unassembled WGS sequence"/>
</dbReference>
<name>A0A1V5T2W8_9BACT</name>
<keyword evidence="6 8" id="KW-0057">Aromatic amino acid biosynthesis</keyword>
<accession>A0A1V5T2W8</accession>
<feature type="domain" description="Quinate/shikimate 5-dehydrogenase/glutamyl-tRNA reductase" evidence="9">
    <location>
        <begin position="125"/>
        <end position="207"/>
    </location>
</feature>
<comment type="caution">
    <text evidence="8">Lacks conserved residue(s) required for the propagation of feature annotation.</text>
</comment>
<dbReference type="Pfam" id="PF18317">
    <property type="entry name" value="SDH_C"/>
    <property type="match status" value="1"/>
</dbReference>
<evidence type="ECO:0000256" key="7">
    <source>
        <dbReference type="ARBA" id="ARBA00049442"/>
    </source>
</evidence>
<dbReference type="AlphaFoldDB" id="A0A1V5T2W8"/>
<evidence type="ECO:0000256" key="2">
    <source>
        <dbReference type="ARBA" id="ARBA00012962"/>
    </source>
</evidence>
<feature type="binding site" evidence="8">
    <location>
        <position position="111"/>
    </location>
    <ligand>
        <name>shikimate</name>
        <dbReference type="ChEBI" id="CHEBI:36208"/>
    </ligand>
</feature>
<dbReference type="GO" id="GO:0004764">
    <property type="term" value="F:shikimate 3-dehydrogenase (NADP+) activity"/>
    <property type="evidence" value="ECO:0007669"/>
    <property type="project" value="UniProtKB-UniRule"/>
</dbReference>
<feature type="binding site" evidence="8">
    <location>
        <position position="254"/>
    </location>
    <ligand>
        <name>NADP(+)</name>
        <dbReference type="ChEBI" id="CHEBI:58349"/>
    </ligand>
</feature>
<dbReference type="CDD" id="cd01065">
    <property type="entry name" value="NAD_bind_Shikimate_DH"/>
    <property type="match status" value="1"/>
</dbReference>
<comment type="catalytic activity">
    <reaction evidence="7 8">
        <text>shikimate + NADP(+) = 3-dehydroshikimate + NADPH + H(+)</text>
        <dbReference type="Rhea" id="RHEA:17737"/>
        <dbReference type="ChEBI" id="CHEBI:15378"/>
        <dbReference type="ChEBI" id="CHEBI:16630"/>
        <dbReference type="ChEBI" id="CHEBI:36208"/>
        <dbReference type="ChEBI" id="CHEBI:57783"/>
        <dbReference type="ChEBI" id="CHEBI:58349"/>
        <dbReference type="EC" id="1.1.1.25"/>
    </reaction>
</comment>
<feature type="domain" description="Shikimate dehydrogenase substrate binding N-terminal" evidence="10">
    <location>
        <begin position="16"/>
        <end position="98"/>
    </location>
</feature>
<evidence type="ECO:0000256" key="5">
    <source>
        <dbReference type="ARBA" id="ARBA00023002"/>
    </source>
</evidence>
<feature type="binding site" evidence="8">
    <location>
        <begin position="135"/>
        <end position="139"/>
    </location>
    <ligand>
        <name>NADP(+)</name>
        <dbReference type="ChEBI" id="CHEBI:58349"/>
    </ligand>
</feature>
<feature type="binding site" evidence="8">
    <location>
        <position position="261"/>
    </location>
    <ligand>
        <name>shikimate</name>
        <dbReference type="ChEBI" id="CHEBI:36208"/>
    </ligand>
</feature>
<dbReference type="Pfam" id="PF01488">
    <property type="entry name" value="Shikimate_DH"/>
    <property type="match status" value="1"/>
</dbReference>
<dbReference type="GO" id="GO:0009073">
    <property type="term" value="P:aromatic amino acid family biosynthetic process"/>
    <property type="evidence" value="ECO:0007669"/>
    <property type="project" value="UniProtKB-KW"/>
</dbReference>
<dbReference type="InterPro" id="IPR041121">
    <property type="entry name" value="SDH_C"/>
</dbReference>
<dbReference type="SUPFAM" id="SSF53223">
    <property type="entry name" value="Aminoacid dehydrogenase-like, N-terminal domain"/>
    <property type="match status" value="1"/>
</dbReference>
<dbReference type="PANTHER" id="PTHR21089">
    <property type="entry name" value="SHIKIMATE DEHYDROGENASE"/>
    <property type="match status" value="1"/>
</dbReference>
<keyword evidence="3 8" id="KW-0028">Amino-acid biosynthesis</keyword>
<evidence type="ECO:0000259" key="9">
    <source>
        <dbReference type="Pfam" id="PF01488"/>
    </source>
</evidence>
<evidence type="ECO:0000256" key="8">
    <source>
        <dbReference type="HAMAP-Rule" id="MF_00222"/>
    </source>
</evidence>
<dbReference type="InterPro" id="IPR011342">
    <property type="entry name" value="Shikimate_DH"/>
</dbReference>
<evidence type="ECO:0000259" key="11">
    <source>
        <dbReference type="Pfam" id="PF18317"/>
    </source>
</evidence>
<dbReference type="InterPro" id="IPR036291">
    <property type="entry name" value="NAD(P)-bd_dom_sf"/>
</dbReference>
<proteinExistence type="inferred from homology"/>
<evidence type="ECO:0000256" key="4">
    <source>
        <dbReference type="ARBA" id="ARBA00022857"/>
    </source>
</evidence>
<feature type="binding site" evidence="8">
    <location>
        <position position="71"/>
    </location>
    <ligand>
        <name>shikimate</name>
        <dbReference type="ChEBI" id="CHEBI:36208"/>
    </ligand>
</feature>
<dbReference type="GO" id="GO:0009423">
    <property type="term" value="P:chorismate biosynthetic process"/>
    <property type="evidence" value="ECO:0007669"/>
    <property type="project" value="UniProtKB-UniRule"/>
</dbReference>
<comment type="pathway">
    <text evidence="1 8">Metabolic intermediate biosynthesis; chorismate biosynthesis; chorismate from D-erythrose 4-phosphate and phosphoenolpyruvate: step 4/7.</text>
</comment>
<dbReference type="GO" id="GO:0019632">
    <property type="term" value="P:shikimate metabolic process"/>
    <property type="evidence" value="ECO:0007669"/>
    <property type="project" value="InterPro"/>
</dbReference>
<feature type="binding site" evidence="8">
    <location>
        <position position="231"/>
    </location>
    <ligand>
        <name>NADP(+)</name>
        <dbReference type="ChEBI" id="CHEBI:58349"/>
    </ligand>
</feature>
<feature type="binding site" evidence="8">
    <location>
        <position position="96"/>
    </location>
    <ligand>
        <name>shikimate</name>
        <dbReference type="ChEBI" id="CHEBI:36208"/>
    </ligand>
</feature>
<comment type="similarity">
    <text evidence="8">Belongs to the shikimate dehydrogenase family.</text>
</comment>
<dbReference type="InterPro" id="IPR022893">
    <property type="entry name" value="Shikimate_DH_fam"/>
</dbReference>
<feature type="binding site" evidence="8">
    <location>
        <begin position="24"/>
        <end position="26"/>
    </location>
    <ligand>
        <name>shikimate</name>
        <dbReference type="ChEBI" id="CHEBI:36208"/>
    </ligand>
</feature>
<dbReference type="SUPFAM" id="SSF51735">
    <property type="entry name" value="NAD(P)-binding Rossmann-fold domains"/>
    <property type="match status" value="1"/>
</dbReference>
<keyword evidence="4 8" id="KW-0521">NADP</keyword>
<dbReference type="PANTHER" id="PTHR21089:SF1">
    <property type="entry name" value="BIFUNCTIONAL 3-DEHYDROQUINATE DEHYDRATASE_SHIKIMATE DEHYDROGENASE, CHLOROPLASTIC"/>
    <property type="match status" value="1"/>
</dbReference>
<feature type="domain" description="SDH C-terminal" evidence="11">
    <location>
        <begin position="257"/>
        <end position="283"/>
    </location>
</feature>
<evidence type="ECO:0000313" key="12">
    <source>
        <dbReference type="EMBL" id="OQA61109.1"/>
    </source>
</evidence>
<dbReference type="GO" id="GO:0050661">
    <property type="term" value="F:NADP binding"/>
    <property type="evidence" value="ECO:0007669"/>
    <property type="project" value="InterPro"/>
</dbReference>
<gene>
    <name evidence="12" type="primary">aroE_1</name>
    <name evidence="8" type="synonym">aroE</name>
    <name evidence="12" type="ORF">BWY41_00338</name>
</gene>
<comment type="subunit">
    <text evidence="8">Homodimer.</text>
</comment>
<dbReference type="InterPro" id="IPR013708">
    <property type="entry name" value="Shikimate_DH-bd_N"/>
</dbReference>
<feature type="binding site" evidence="8">
    <location>
        <position position="233"/>
    </location>
    <ligand>
        <name>shikimate</name>
        <dbReference type="ChEBI" id="CHEBI:36208"/>
    </ligand>
</feature>
<dbReference type="EMBL" id="MWBQ01000024">
    <property type="protein sequence ID" value="OQA61109.1"/>
    <property type="molecule type" value="Genomic_DNA"/>
</dbReference>
<feature type="active site" description="Proton acceptor" evidence="8">
    <location>
        <position position="75"/>
    </location>
</feature>
<dbReference type="Gene3D" id="3.40.50.720">
    <property type="entry name" value="NAD(P)-binding Rossmann-like Domain"/>
    <property type="match status" value="1"/>
</dbReference>
<feature type="binding site" evidence="8">
    <location>
        <position position="87"/>
    </location>
    <ligand>
        <name>NADP(+)</name>
        <dbReference type="ChEBI" id="CHEBI:58349"/>
    </ligand>
</feature>
<dbReference type="GO" id="GO:0008652">
    <property type="term" value="P:amino acid biosynthetic process"/>
    <property type="evidence" value="ECO:0007669"/>
    <property type="project" value="UniProtKB-KW"/>
</dbReference>
<dbReference type="HAMAP" id="MF_00222">
    <property type="entry name" value="Shikimate_DH_AroE"/>
    <property type="match status" value="1"/>
</dbReference>
<sequence>MVQQNRITARTNLLGLIGHPVDHSLSPVFQNAALNALNLDYVYLAFDISTGDLMDAVRTLRTWRLKGINVTVPHKEKIIQWLDRLDDTALLLGAVNVVVVKDEELVGYNTDGIGFAKALDFNQINLNGKQVALLGAGGAARAVLSVLIERGVRKVIVFNRSFERSLQFQQWAKNSFTTVIEIDNWESFINGQSSFLSQVDVLINATSLGLSQEIIEVPWNGIDSCELVIDVVYNREETPLVREARKKGKKAFDGKMMLLFQGAESFRLFTGFEAPIGVMEKALNEALR</sequence>
<comment type="function">
    <text evidence="8">Involved in the biosynthesis of the chorismate, which leads to the biosynthesis of aromatic amino acids. Catalyzes the reversible NADPH linked reduction of 3-dehydroshikimate (DHSA) to yield shikimate (SA).</text>
</comment>